<organism evidence="3 4">
    <name type="scientific">Kwoniella shandongensis</name>
    <dbReference type="NCBI Taxonomy" id="1734106"/>
    <lineage>
        <taxon>Eukaryota</taxon>
        <taxon>Fungi</taxon>
        <taxon>Dikarya</taxon>
        <taxon>Basidiomycota</taxon>
        <taxon>Agaricomycotina</taxon>
        <taxon>Tremellomycetes</taxon>
        <taxon>Tremellales</taxon>
        <taxon>Cryptococcaceae</taxon>
        <taxon>Kwoniella</taxon>
    </lineage>
</organism>
<evidence type="ECO:0000256" key="1">
    <source>
        <dbReference type="ARBA" id="ARBA00009199"/>
    </source>
</evidence>
<dbReference type="PANTHER" id="PTHR46072">
    <property type="entry name" value="AMIDASE-RELATED-RELATED"/>
    <property type="match status" value="1"/>
</dbReference>
<dbReference type="Pfam" id="PF01425">
    <property type="entry name" value="Amidase"/>
    <property type="match status" value="1"/>
</dbReference>
<reference evidence="3" key="1">
    <citation type="submission" date="2017-08" db="EMBL/GenBank/DDBJ databases">
        <authorList>
            <person name="Cuomo C."/>
            <person name="Billmyre B."/>
            <person name="Heitman J."/>
        </authorList>
    </citation>
    <scope>NUCLEOTIDE SEQUENCE</scope>
    <source>
        <strain evidence="3">CBS 12478</strain>
    </source>
</reference>
<dbReference type="GeneID" id="43589164"/>
<dbReference type="Gene3D" id="3.90.1300.10">
    <property type="entry name" value="Amidase signature (AS) domain"/>
    <property type="match status" value="1"/>
</dbReference>
<evidence type="ECO:0000256" key="2">
    <source>
        <dbReference type="ARBA" id="ARBA00022801"/>
    </source>
</evidence>
<dbReference type="OrthoDB" id="6428749at2759"/>
<dbReference type="KEGG" id="ksn:43589164"/>
<keyword evidence="4" id="KW-1185">Reference proteome</keyword>
<comment type="similarity">
    <text evidence="1">Belongs to the amidase family.</text>
</comment>
<reference evidence="3" key="2">
    <citation type="submission" date="2024-01" db="EMBL/GenBank/DDBJ databases">
        <title>Comparative genomics of Cryptococcus and Kwoniella reveals pathogenesis evolution and contrasting modes of karyotype evolution via chromosome fusion or intercentromeric recombination.</title>
        <authorList>
            <person name="Coelho M.A."/>
            <person name="David-Palma M."/>
            <person name="Shea T."/>
            <person name="Bowers K."/>
            <person name="McGinley-Smith S."/>
            <person name="Mohammad A.W."/>
            <person name="Gnirke A."/>
            <person name="Yurkov A.M."/>
            <person name="Nowrousian M."/>
            <person name="Sun S."/>
            <person name="Cuomo C.A."/>
            <person name="Heitman J."/>
        </authorList>
    </citation>
    <scope>NUCLEOTIDE SEQUENCE</scope>
    <source>
        <strain evidence="3">CBS 12478</strain>
    </source>
</reference>
<dbReference type="Proteomes" id="UP000322225">
    <property type="component" value="Chromosome 11"/>
</dbReference>
<keyword evidence="2" id="KW-0378">Hydrolase</keyword>
<dbReference type="GO" id="GO:0016787">
    <property type="term" value="F:hydrolase activity"/>
    <property type="evidence" value="ECO:0007669"/>
    <property type="project" value="UniProtKB-KW"/>
</dbReference>
<accession>A0A5M6BYJ9</accession>
<name>A0A5M6BYJ9_9TREE</name>
<dbReference type="SUPFAM" id="SSF75304">
    <property type="entry name" value="Amidase signature (AS) enzymes"/>
    <property type="match status" value="1"/>
</dbReference>
<protein>
    <submittedName>
        <fullName evidence="3">Uncharacterized protein</fullName>
    </submittedName>
</protein>
<dbReference type="InterPro" id="IPR023631">
    <property type="entry name" value="Amidase_dom"/>
</dbReference>
<evidence type="ECO:0000313" key="3">
    <source>
        <dbReference type="EMBL" id="WWD21776.1"/>
    </source>
</evidence>
<proteinExistence type="inferred from homology"/>
<dbReference type="EMBL" id="CP144061">
    <property type="protein sequence ID" value="WWD21776.1"/>
    <property type="molecule type" value="Genomic_DNA"/>
</dbReference>
<dbReference type="InterPro" id="IPR036928">
    <property type="entry name" value="AS_sf"/>
</dbReference>
<dbReference type="AlphaFoldDB" id="A0A5M6BYJ9"/>
<gene>
    <name evidence="3" type="ORF">CI109_106263</name>
</gene>
<evidence type="ECO:0000313" key="4">
    <source>
        <dbReference type="Proteomes" id="UP000322225"/>
    </source>
</evidence>
<sequence length="125" mass="13622">MTWQETAAQYLAARDQTIPHELLTTSHPLPADDVLDVSGFPTTPGVLSSTELEITQNLTVSELVEAIAAGKYSAVDVTKAFCHRAIVAHQLTNCLTEVFFDKALNKAKELDEYYAETGKTVGPLQ</sequence>
<dbReference type="RefSeq" id="XP_031860822.1">
    <property type="nucleotide sequence ID" value="XM_032005023.1"/>
</dbReference>